<gene>
    <name evidence="1" type="ORF">BI344_19030</name>
</gene>
<dbReference type="EMBL" id="MKCT01000044">
    <property type="protein sequence ID" value="OHX19155.1"/>
    <property type="molecule type" value="Genomic_DNA"/>
</dbReference>
<proteinExistence type="predicted"/>
<keyword evidence="2" id="KW-1185">Reference proteome</keyword>
<evidence type="ECO:0000313" key="1">
    <source>
        <dbReference type="EMBL" id="OHX19155.1"/>
    </source>
</evidence>
<organism evidence="1 2">
    <name type="scientific">Chromobacterium sphagni</name>
    <dbReference type="NCBI Taxonomy" id="1903179"/>
    <lineage>
        <taxon>Bacteria</taxon>
        <taxon>Pseudomonadati</taxon>
        <taxon>Pseudomonadota</taxon>
        <taxon>Betaproteobacteria</taxon>
        <taxon>Neisseriales</taxon>
        <taxon>Chromobacteriaceae</taxon>
        <taxon>Chromobacterium</taxon>
    </lineage>
</organism>
<evidence type="ECO:0000313" key="2">
    <source>
        <dbReference type="Proteomes" id="UP000180280"/>
    </source>
</evidence>
<accession>A0ABX3CAU4</accession>
<comment type="caution">
    <text evidence="1">The sequence shown here is derived from an EMBL/GenBank/DDBJ whole genome shotgun (WGS) entry which is preliminary data.</text>
</comment>
<reference evidence="1 2" key="1">
    <citation type="submission" date="2016-09" db="EMBL/GenBank/DDBJ databases">
        <title>Chromobacterium muskegensis sp. nov., an insecticidal bacterium isolated from Sphagnum bogs.</title>
        <authorList>
            <person name="Sparks M.E."/>
            <person name="Blackburn M.B."/>
            <person name="Gundersen-Rindal D.E."/>
            <person name="Mitchell A."/>
            <person name="Farrar R."/>
            <person name="Kuhar D."/>
        </authorList>
    </citation>
    <scope>NUCLEOTIDE SEQUENCE [LARGE SCALE GENOMIC DNA]</scope>
    <source>
        <strain evidence="1 2">14B-1</strain>
    </source>
</reference>
<dbReference type="RefSeq" id="WP_071113847.1">
    <property type="nucleotide sequence ID" value="NZ_MKCT01000044.1"/>
</dbReference>
<protein>
    <submittedName>
        <fullName evidence="1">Uncharacterized protein</fullName>
    </submittedName>
</protein>
<dbReference type="Proteomes" id="UP000180280">
    <property type="component" value="Unassembled WGS sequence"/>
</dbReference>
<name>A0ABX3CAU4_9NEIS</name>
<sequence length="129" mass="14452">MKLPDSLAALEWVCVLSSRSDRWLLDLVGVPAWGWSYAQGISLAIEIELETLDDAWLQRVCLWLASIRTNLDDGLLLERGKLYLVRRHEHGLSTVEWEASLNQQLAVVAWLVKHASSLSSIGSATGRRV</sequence>